<accession>A0A085LKH5</accession>
<evidence type="ECO:0000259" key="3">
    <source>
        <dbReference type="Pfam" id="PF00095"/>
    </source>
</evidence>
<evidence type="ECO:0000256" key="2">
    <source>
        <dbReference type="ARBA" id="ARBA00023157"/>
    </source>
</evidence>
<feature type="domain" description="WAP" evidence="3">
    <location>
        <begin position="10"/>
        <end position="25"/>
    </location>
</feature>
<proteinExistence type="predicted"/>
<dbReference type="Pfam" id="PF00095">
    <property type="entry name" value="WAP"/>
    <property type="match status" value="2"/>
</dbReference>
<dbReference type="GO" id="GO:0045087">
    <property type="term" value="P:innate immune response"/>
    <property type="evidence" value="ECO:0007669"/>
    <property type="project" value="TreeGrafter"/>
</dbReference>
<dbReference type="GO" id="GO:0004867">
    <property type="term" value="F:serine-type endopeptidase inhibitor activity"/>
    <property type="evidence" value="ECO:0007669"/>
    <property type="project" value="TreeGrafter"/>
</dbReference>
<dbReference type="GO" id="GO:0005615">
    <property type="term" value="C:extracellular space"/>
    <property type="evidence" value="ECO:0007669"/>
    <property type="project" value="TreeGrafter"/>
</dbReference>
<gene>
    <name evidence="4" type="ORF">M513_13654</name>
</gene>
<organism evidence="4 5">
    <name type="scientific">Trichuris suis</name>
    <name type="common">pig whipworm</name>
    <dbReference type="NCBI Taxonomy" id="68888"/>
    <lineage>
        <taxon>Eukaryota</taxon>
        <taxon>Metazoa</taxon>
        <taxon>Ecdysozoa</taxon>
        <taxon>Nematoda</taxon>
        <taxon>Enoplea</taxon>
        <taxon>Dorylaimia</taxon>
        <taxon>Trichinellida</taxon>
        <taxon>Trichuridae</taxon>
        <taxon>Trichuris</taxon>
    </lineage>
</organism>
<sequence>MGPVGAALFCQTDDDCQGSQKCCMPKVGYDYTPRMEESTTANQHKLQNSPSYNYTTGQEVNKPGKCPADRTTIGRALFCRTDKDCDASEKWCVTKVGKECVEPVQKAAQNAKSGTCPPYPMRPVGAALFWQTDDDCQGNQKCCVAKDARVHTARMEETHEVNKRGKCPAEPTIARKAHFWRSDKDCDRSEKCYVTKVGRECEEPLQKRPFRTGTPIIFN</sequence>
<name>A0A085LKH5_9BILA</name>
<dbReference type="Gene3D" id="4.10.75.10">
    <property type="entry name" value="Elafin-like"/>
    <property type="match status" value="4"/>
</dbReference>
<evidence type="ECO:0000313" key="5">
    <source>
        <dbReference type="Proteomes" id="UP000030764"/>
    </source>
</evidence>
<keyword evidence="2" id="KW-1015">Disulfide bond</keyword>
<evidence type="ECO:0000256" key="1">
    <source>
        <dbReference type="ARBA" id="ARBA00022729"/>
    </source>
</evidence>
<protein>
    <recommendedName>
        <fullName evidence="3">WAP domain-containing protein</fullName>
    </recommendedName>
</protein>
<dbReference type="InterPro" id="IPR036645">
    <property type="entry name" value="Elafin-like_sf"/>
</dbReference>
<keyword evidence="1" id="KW-0732">Signal</keyword>
<dbReference type="PANTHER" id="PTHR19441:SF30">
    <property type="entry name" value="ELAFIN"/>
    <property type="match status" value="1"/>
</dbReference>
<feature type="domain" description="WAP" evidence="3">
    <location>
        <begin position="62"/>
        <end position="103"/>
    </location>
</feature>
<dbReference type="PANTHER" id="PTHR19441">
    <property type="entry name" value="WHEY ACDIC PROTEIN WAP"/>
    <property type="match status" value="1"/>
</dbReference>
<dbReference type="InterPro" id="IPR050514">
    <property type="entry name" value="WAP_four-disulfide_core"/>
</dbReference>
<dbReference type="SUPFAM" id="SSF57256">
    <property type="entry name" value="Elafin-like"/>
    <property type="match status" value="3"/>
</dbReference>
<evidence type="ECO:0000313" key="4">
    <source>
        <dbReference type="EMBL" id="KFD45471.1"/>
    </source>
</evidence>
<dbReference type="GO" id="GO:0019731">
    <property type="term" value="P:antibacterial humoral response"/>
    <property type="evidence" value="ECO:0007669"/>
    <property type="project" value="TreeGrafter"/>
</dbReference>
<dbReference type="PRINTS" id="PR00003">
    <property type="entry name" value="4DISULPHCORE"/>
</dbReference>
<dbReference type="AlphaFoldDB" id="A0A085LKH5"/>
<dbReference type="Proteomes" id="UP000030764">
    <property type="component" value="Unassembled WGS sequence"/>
</dbReference>
<dbReference type="EMBL" id="KL363485">
    <property type="protein sequence ID" value="KFD45471.1"/>
    <property type="molecule type" value="Genomic_DNA"/>
</dbReference>
<dbReference type="InterPro" id="IPR008197">
    <property type="entry name" value="WAP_dom"/>
</dbReference>
<reference evidence="4 5" key="1">
    <citation type="journal article" date="2014" name="Nat. Genet.">
        <title>Genome and transcriptome of the porcine whipworm Trichuris suis.</title>
        <authorList>
            <person name="Jex A.R."/>
            <person name="Nejsum P."/>
            <person name="Schwarz E.M."/>
            <person name="Hu L."/>
            <person name="Young N.D."/>
            <person name="Hall R.S."/>
            <person name="Korhonen P.K."/>
            <person name="Liao S."/>
            <person name="Thamsborg S."/>
            <person name="Xia J."/>
            <person name="Xu P."/>
            <person name="Wang S."/>
            <person name="Scheerlinck J.P."/>
            <person name="Hofmann A."/>
            <person name="Sternberg P.W."/>
            <person name="Wang J."/>
            <person name="Gasser R.B."/>
        </authorList>
    </citation>
    <scope>NUCLEOTIDE SEQUENCE [LARGE SCALE GENOMIC DNA]</scope>
    <source>
        <strain evidence="4">DCEP-RM93M</strain>
    </source>
</reference>
<feature type="non-terminal residue" evidence="4">
    <location>
        <position position="219"/>
    </location>
</feature>
<keyword evidence="5" id="KW-1185">Reference proteome</keyword>